<keyword evidence="7 10" id="KW-0804">Transcription</keyword>
<comment type="similarity">
    <text evidence="10">Belongs to the peptidase S24 family.</text>
</comment>
<evidence type="ECO:0000313" key="13">
    <source>
        <dbReference type="EMBL" id="PSB01091.1"/>
    </source>
</evidence>
<dbReference type="EMBL" id="PVWJ01000131">
    <property type="protein sequence ID" value="PSB01091.1"/>
    <property type="molecule type" value="Genomic_DNA"/>
</dbReference>
<dbReference type="Pfam" id="PF00717">
    <property type="entry name" value="Peptidase_S24"/>
    <property type="match status" value="1"/>
</dbReference>
<keyword evidence="14" id="KW-1185">Reference proteome</keyword>
<dbReference type="EC" id="3.4.21.88" evidence="10"/>
<evidence type="ECO:0000256" key="7">
    <source>
        <dbReference type="ARBA" id="ARBA00023163"/>
    </source>
</evidence>
<evidence type="ECO:0000259" key="11">
    <source>
        <dbReference type="Pfam" id="PF00717"/>
    </source>
</evidence>
<reference evidence="13 14" key="1">
    <citation type="submission" date="2018-02" db="EMBL/GenBank/DDBJ databases">
        <authorList>
            <person name="Cohen D.B."/>
            <person name="Kent A.D."/>
        </authorList>
    </citation>
    <scope>NUCLEOTIDE SEQUENCE [LARGE SCALE GENOMIC DNA]</scope>
    <source>
        <strain evidence="13 14">CCAP 1448/3</strain>
    </source>
</reference>
<evidence type="ECO:0000256" key="4">
    <source>
        <dbReference type="ARBA" id="ARBA00022801"/>
    </source>
</evidence>
<dbReference type="Proteomes" id="UP000238762">
    <property type="component" value="Unassembled WGS sequence"/>
</dbReference>
<comment type="subunit">
    <text evidence="10">Homodimer.</text>
</comment>
<sequence length="210" mass="23348">METLTEAQQELYDWLVDYIREHRHAPSIRQMMQGMDLRSPAPIQSRLEHLKAKGYIEWLEGKARTIRILADDTHNGVPILGAIAAGGLVEPFTDMKEQLDLSSLFNGPNYYALRVVGDSMIEDLIAEGDVAIMKSHLHSEAVKNGTIVAARVEGHGTTLKRFYRQGDAVTLKPANHKYQPIEVSAIEVQVQGVLVGVWRGYNSVFAPAAK</sequence>
<dbReference type="CDD" id="cd06529">
    <property type="entry name" value="S24_LexA-like"/>
    <property type="match status" value="1"/>
</dbReference>
<comment type="catalytic activity">
    <reaction evidence="10">
        <text>Hydrolysis of Ala-|-Gly bond in repressor LexA.</text>
        <dbReference type="EC" id="3.4.21.88"/>
    </reaction>
</comment>
<keyword evidence="2 10" id="KW-0235">DNA replication</keyword>
<dbReference type="Pfam" id="PF01726">
    <property type="entry name" value="LexA_DNA_bind"/>
    <property type="match status" value="1"/>
</dbReference>
<evidence type="ECO:0000259" key="12">
    <source>
        <dbReference type="Pfam" id="PF01726"/>
    </source>
</evidence>
<organism evidence="13 14">
    <name type="scientific">Merismopedia glauca CCAP 1448/3</name>
    <dbReference type="NCBI Taxonomy" id="1296344"/>
    <lineage>
        <taxon>Bacteria</taxon>
        <taxon>Bacillati</taxon>
        <taxon>Cyanobacteriota</taxon>
        <taxon>Cyanophyceae</taxon>
        <taxon>Synechococcales</taxon>
        <taxon>Merismopediaceae</taxon>
        <taxon>Merismopedia</taxon>
    </lineage>
</organism>
<feature type="active site" description="For autocatalytic cleavage activity" evidence="10">
    <location>
        <position position="160"/>
    </location>
</feature>
<name>A0A2T1BYK4_9CYAN</name>
<dbReference type="Gene3D" id="2.10.109.10">
    <property type="entry name" value="Umud Fragment, subunit A"/>
    <property type="match status" value="1"/>
</dbReference>
<dbReference type="InterPro" id="IPR006200">
    <property type="entry name" value="LexA"/>
</dbReference>
<reference evidence="13 14" key="2">
    <citation type="submission" date="2018-03" db="EMBL/GenBank/DDBJ databases">
        <title>The ancient ancestry and fast evolution of plastids.</title>
        <authorList>
            <person name="Moore K.R."/>
            <person name="Magnabosco C."/>
            <person name="Momper L."/>
            <person name="Gold D.A."/>
            <person name="Bosak T."/>
            <person name="Fournier G.P."/>
        </authorList>
    </citation>
    <scope>NUCLEOTIDE SEQUENCE [LARGE SCALE GENOMIC DNA]</scope>
    <source>
        <strain evidence="13 14">CCAP 1448/3</strain>
    </source>
</reference>
<keyword evidence="5 10" id="KW-0805">Transcription regulation</keyword>
<dbReference type="HAMAP" id="MF_00015">
    <property type="entry name" value="LexA"/>
    <property type="match status" value="1"/>
</dbReference>
<evidence type="ECO:0000256" key="9">
    <source>
        <dbReference type="ARBA" id="ARBA00023236"/>
    </source>
</evidence>
<dbReference type="GO" id="GO:0009432">
    <property type="term" value="P:SOS response"/>
    <property type="evidence" value="ECO:0007669"/>
    <property type="project" value="UniProtKB-UniRule"/>
</dbReference>
<feature type="domain" description="LexA repressor DNA-binding" evidence="12">
    <location>
        <begin position="1"/>
        <end position="65"/>
    </location>
</feature>
<evidence type="ECO:0000256" key="1">
    <source>
        <dbReference type="ARBA" id="ARBA00022491"/>
    </source>
</evidence>
<evidence type="ECO:0000256" key="6">
    <source>
        <dbReference type="ARBA" id="ARBA00023125"/>
    </source>
</evidence>
<keyword evidence="9 10" id="KW-0742">SOS response</keyword>
<dbReference type="GO" id="GO:0006508">
    <property type="term" value="P:proteolysis"/>
    <property type="evidence" value="ECO:0007669"/>
    <property type="project" value="InterPro"/>
</dbReference>
<keyword evidence="10" id="KW-0068">Autocatalytic cleavage</keyword>
<dbReference type="GO" id="GO:0006260">
    <property type="term" value="P:DNA replication"/>
    <property type="evidence" value="ECO:0007669"/>
    <property type="project" value="UniProtKB-UniRule"/>
</dbReference>
<dbReference type="GO" id="GO:0006281">
    <property type="term" value="P:DNA repair"/>
    <property type="evidence" value="ECO:0007669"/>
    <property type="project" value="UniProtKB-UniRule"/>
</dbReference>
<dbReference type="InterPro" id="IPR036286">
    <property type="entry name" value="LexA/Signal_pep-like_sf"/>
</dbReference>
<keyword evidence="1 10" id="KW-0678">Repressor</keyword>
<keyword evidence="6 10" id="KW-0238">DNA-binding</keyword>
<dbReference type="SUPFAM" id="SSF46785">
    <property type="entry name" value="Winged helix' DNA-binding domain"/>
    <property type="match status" value="1"/>
</dbReference>
<dbReference type="InterPro" id="IPR050077">
    <property type="entry name" value="LexA_repressor"/>
</dbReference>
<evidence type="ECO:0000256" key="10">
    <source>
        <dbReference type="HAMAP-Rule" id="MF_00015"/>
    </source>
</evidence>
<keyword evidence="3 10" id="KW-0227">DNA damage</keyword>
<accession>A0A2T1BYK4</accession>
<dbReference type="InterPro" id="IPR006199">
    <property type="entry name" value="LexA_DNA-bd_dom"/>
</dbReference>
<evidence type="ECO:0000256" key="3">
    <source>
        <dbReference type="ARBA" id="ARBA00022763"/>
    </source>
</evidence>
<dbReference type="RefSeq" id="WP_106290704.1">
    <property type="nucleotide sequence ID" value="NZ_CAWNTC010000165.1"/>
</dbReference>
<keyword evidence="4 10" id="KW-0378">Hydrolase</keyword>
<dbReference type="Gene3D" id="1.10.10.10">
    <property type="entry name" value="Winged helix-like DNA-binding domain superfamily/Winged helix DNA-binding domain"/>
    <property type="match status" value="1"/>
</dbReference>
<evidence type="ECO:0000256" key="5">
    <source>
        <dbReference type="ARBA" id="ARBA00023015"/>
    </source>
</evidence>
<dbReference type="InterPro" id="IPR036390">
    <property type="entry name" value="WH_DNA-bd_sf"/>
</dbReference>
<dbReference type="SUPFAM" id="SSF51306">
    <property type="entry name" value="LexA/Signal peptidase"/>
    <property type="match status" value="1"/>
</dbReference>
<dbReference type="OrthoDB" id="9802364at2"/>
<protein>
    <recommendedName>
        <fullName evidence="10">LexA repressor</fullName>
        <ecNumber evidence="10">3.4.21.88</ecNumber>
    </recommendedName>
</protein>
<feature type="domain" description="Peptidase S24/S26A/S26B/S26C" evidence="11">
    <location>
        <begin position="78"/>
        <end position="195"/>
    </location>
</feature>
<dbReference type="InterPro" id="IPR015927">
    <property type="entry name" value="Peptidase_S24_S26A/B/C"/>
</dbReference>
<feature type="DNA-binding region" description="H-T-H motif" evidence="10">
    <location>
        <begin position="28"/>
        <end position="48"/>
    </location>
</feature>
<feature type="active site" description="For autocatalytic cleavage activity" evidence="10">
    <location>
        <position position="119"/>
    </location>
</feature>
<dbReference type="GO" id="GO:0045892">
    <property type="term" value="P:negative regulation of DNA-templated transcription"/>
    <property type="evidence" value="ECO:0007669"/>
    <property type="project" value="UniProtKB-UniRule"/>
</dbReference>
<dbReference type="InterPro" id="IPR039418">
    <property type="entry name" value="LexA-like"/>
</dbReference>
<dbReference type="PANTHER" id="PTHR33516">
    <property type="entry name" value="LEXA REPRESSOR"/>
    <property type="match status" value="1"/>
</dbReference>
<dbReference type="PANTHER" id="PTHR33516:SF2">
    <property type="entry name" value="LEXA REPRESSOR-RELATED"/>
    <property type="match status" value="1"/>
</dbReference>
<keyword evidence="8 10" id="KW-0234">DNA repair</keyword>
<evidence type="ECO:0000313" key="14">
    <source>
        <dbReference type="Proteomes" id="UP000238762"/>
    </source>
</evidence>
<evidence type="ECO:0000256" key="8">
    <source>
        <dbReference type="ARBA" id="ARBA00023204"/>
    </source>
</evidence>
<comment type="caution">
    <text evidence="13">The sequence shown here is derived from an EMBL/GenBank/DDBJ whole genome shotgun (WGS) entry which is preliminary data.</text>
</comment>
<feature type="site" description="Cleavage; by autolysis" evidence="10">
    <location>
        <begin position="85"/>
        <end position="86"/>
    </location>
</feature>
<comment type="function">
    <text evidence="10">Represses a number of genes involved in the response to DNA damage (SOS response), including recA and lexA. In the presence of single-stranded DNA, RecA interacts with LexA causing an autocatalytic cleavage which disrupts the DNA-binding part of LexA, leading to derepression of the SOS regulon and eventually DNA repair.</text>
</comment>
<proteinExistence type="inferred from homology"/>
<dbReference type="AlphaFoldDB" id="A0A2T1BYK4"/>
<dbReference type="GO" id="GO:0004252">
    <property type="term" value="F:serine-type endopeptidase activity"/>
    <property type="evidence" value="ECO:0007669"/>
    <property type="project" value="UniProtKB-UniRule"/>
</dbReference>
<dbReference type="NCBIfam" id="TIGR00498">
    <property type="entry name" value="lexA"/>
    <property type="match status" value="1"/>
</dbReference>
<evidence type="ECO:0000256" key="2">
    <source>
        <dbReference type="ARBA" id="ARBA00022705"/>
    </source>
</evidence>
<dbReference type="InterPro" id="IPR036388">
    <property type="entry name" value="WH-like_DNA-bd_sf"/>
</dbReference>
<dbReference type="GO" id="GO:0003677">
    <property type="term" value="F:DNA binding"/>
    <property type="evidence" value="ECO:0007669"/>
    <property type="project" value="UniProtKB-UniRule"/>
</dbReference>
<gene>
    <name evidence="10 13" type="primary">lexA</name>
    <name evidence="13" type="ORF">C7B64_20095</name>
</gene>